<dbReference type="AlphaFoldDB" id="A0A256GHH1"/>
<dbReference type="Proteomes" id="UP000216363">
    <property type="component" value="Unassembled WGS sequence"/>
</dbReference>
<organism evidence="1 2">
    <name type="scientific">Brucella lupini</name>
    <dbReference type="NCBI Taxonomy" id="255457"/>
    <lineage>
        <taxon>Bacteria</taxon>
        <taxon>Pseudomonadati</taxon>
        <taxon>Pseudomonadota</taxon>
        <taxon>Alphaproteobacteria</taxon>
        <taxon>Hyphomicrobiales</taxon>
        <taxon>Brucellaceae</taxon>
        <taxon>Brucella/Ochrobactrum group</taxon>
        <taxon>Brucella</taxon>
    </lineage>
</organism>
<dbReference type="EMBL" id="NNRN01000055">
    <property type="protein sequence ID" value="OYR26380.1"/>
    <property type="molecule type" value="Genomic_DNA"/>
</dbReference>
<comment type="caution">
    <text evidence="1">The sequence shown here is derived from an EMBL/GenBank/DDBJ whole genome shotgun (WGS) entry which is preliminary data.</text>
</comment>
<sequence>MFRENNVNLVPKLPMCRSLTNELWVWDQPDPVTEQSRL</sequence>
<proteinExistence type="predicted"/>
<gene>
    <name evidence="1" type="ORF">CES86_3848</name>
</gene>
<reference evidence="1 2" key="1">
    <citation type="submission" date="2017-07" db="EMBL/GenBank/DDBJ databases">
        <title>Draft genome of Ochrobactrum lupini type strain LUP21.</title>
        <authorList>
            <person name="Krzyzanowska D.M."/>
            <person name="Jafra S."/>
        </authorList>
    </citation>
    <scope>NUCLEOTIDE SEQUENCE [LARGE SCALE GENOMIC DNA]</scope>
    <source>
        <strain evidence="1 2">LUP21</strain>
    </source>
</reference>
<accession>A0A256GHH1</accession>
<evidence type="ECO:0000313" key="1">
    <source>
        <dbReference type="EMBL" id="OYR26380.1"/>
    </source>
</evidence>
<evidence type="ECO:0000313" key="2">
    <source>
        <dbReference type="Proteomes" id="UP000216363"/>
    </source>
</evidence>
<protein>
    <submittedName>
        <fullName evidence="1">Uncharacterized protein</fullName>
    </submittedName>
</protein>
<name>A0A256GHH1_9HYPH</name>